<protein>
    <submittedName>
        <fullName evidence="3">Transcriptional regulator, MerR family</fullName>
    </submittedName>
</protein>
<proteinExistence type="predicted"/>
<dbReference type="GO" id="GO:0003677">
    <property type="term" value="F:DNA binding"/>
    <property type="evidence" value="ECO:0007669"/>
    <property type="project" value="UniProtKB-KW"/>
</dbReference>
<name>W6N9E4_CLOTY</name>
<reference evidence="3 4" key="1">
    <citation type="journal article" date="2015" name="Genome Announc.">
        <title>Draft Genome Sequence of Clostridium tyrobutyricum Strain DIVETGP, Isolated from Cow's Milk for Grana Padano Production.</title>
        <authorList>
            <person name="Soggiu A."/>
            <person name="Piras C."/>
            <person name="Gaiarsa S."/>
            <person name="Sassera D."/>
            <person name="Roncada P."/>
            <person name="Bendixen E."/>
            <person name="Brasca M."/>
            <person name="Bonizzi L."/>
        </authorList>
    </citation>
    <scope>NUCLEOTIDE SEQUENCE [LARGE SCALE GENOMIC DNA]</scope>
    <source>
        <strain evidence="3 4">DIVETGP</strain>
    </source>
</reference>
<dbReference type="PANTHER" id="PTHR30204">
    <property type="entry name" value="REDOX-CYCLING DRUG-SENSING TRANSCRIPTIONAL ACTIVATOR SOXR"/>
    <property type="match status" value="1"/>
</dbReference>
<dbReference type="PROSITE" id="PS50937">
    <property type="entry name" value="HTH_MERR_2"/>
    <property type="match status" value="1"/>
</dbReference>
<keyword evidence="1" id="KW-0238">DNA-binding</keyword>
<evidence type="ECO:0000313" key="3">
    <source>
        <dbReference type="EMBL" id="CDL92139.1"/>
    </source>
</evidence>
<dbReference type="InterPro" id="IPR047057">
    <property type="entry name" value="MerR_fam"/>
</dbReference>
<dbReference type="SMART" id="SM00422">
    <property type="entry name" value="HTH_MERR"/>
    <property type="match status" value="1"/>
</dbReference>
<dbReference type="GeneID" id="29420632"/>
<dbReference type="AlphaFoldDB" id="W6N9E4"/>
<dbReference type="RefSeq" id="WP_017895057.1">
    <property type="nucleotide sequence ID" value="NZ_CBXI010000040.1"/>
</dbReference>
<dbReference type="Gene3D" id="1.10.1660.10">
    <property type="match status" value="1"/>
</dbReference>
<dbReference type="SUPFAM" id="SSF46955">
    <property type="entry name" value="Putative DNA-binding domain"/>
    <property type="match status" value="1"/>
</dbReference>
<dbReference type="EMBL" id="CBXI010000040">
    <property type="protein sequence ID" value="CDL92139.1"/>
    <property type="molecule type" value="Genomic_DNA"/>
</dbReference>
<evidence type="ECO:0000313" key="4">
    <source>
        <dbReference type="Proteomes" id="UP000019482"/>
    </source>
</evidence>
<comment type="caution">
    <text evidence="3">The sequence shown here is derived from an EMBL/GenBank/DDBJ whole genome shotgun (WGS) entry which is preliminary data.</text>
</comment>
<keyword evidence="4" id="KW-1185">Reference proteome</keyword>
<dbReference type="GO" id="GO:0003700">
    <property type="term" value="F:DNA-binding transcription factor activity"/>
    <property type="evidence" value="ECO:0007669"/>
    <property type="project" value="InterPro"/>
</dbReference>
<dbReference type="OrthoDB" id="9791488at2"/>
<organism evidence="3 4">
    <name type="scientific">Clostridium tyrobutyricum DIVETGP</name>
    <dbReference type="NCBI Taxonomy" id="1408889"/>
    <lineage>
        <taxon>Bacteria</taxon>
        <taxon>Bacillati</taxon>
        <taxon>Bacillota</taxon>
        <taxon>Clostridia</taxon>
        <taxon>Eubacteriales</taxon>
        <taxon>Clostridiaceae</taxon>
        <taxon>Clostridium</taxon>
    </lineage>
</organism>
<accession>W6N9E4</accession>
<dbReference type="Proteomes" id="UP000019482">
    <property type="component" value="Unassembled WGS sequence"/>
</dbReference>
<dbReference type="Pfam" id="PF13411">
    <property type="entry name" value="MerR_1"/>
    <property type="match status" value="1"/>
</dbReference>
<sequence>MEENFYKIEDVSTKTGFTKRCLRYYEDVGLVIPKRTSGSYRLYSDRDIENLEKIKDLKESLGFSLKQVKEFLFLRTSIIDMFAANNTSDAEMYIDRLKVQINFINEKEKSLERVKKRCCEVLEELEDFKRNKSIDGDDINERK</sequence>
<dbReference type="PANTHER" id="PTHR30204:SF58">
    <property type="entry name" value="HTH-TYPE TRANSCRIPTIONAL REGULATOR YFMP"/>
    <property type="match status" value="1"/>
</dbReference>
<feature type="domain" description="HTH merR-type" evidence="2">
    <location>
        <begin position="5"/>
        <end position="74"/>
    </location>
</feature>
<dbReference type="InterPro" id="IPR009061">
    <property type="entry name" value="DNA-bd_dom_put_sf"/>
</dbReference>
<evidence type="ECO:0000259" key="2">
    <source>
        <dbReference type="PROSITE" id="PS50937"/>
    </source>
</evidence>
<dbReference type="InterPro" id="IPR000551">
    <property type="entry name" value="MerR-type_HTH_dom"/>
</dbReference>
<evidence type="ECO:0000256" key="1">
    <source>
        <dbReference type="ARBA" id="ARBA00023125"/>
    </source>
</evidence>
<gene>
    <name evidence="3" type="ORF">CTDIVETGP_2209</name>
</gene>